<reference evidence="2 3" key="1">
    <citation type="submission" date="2024-01" db="EMBL/GenBank/DDBJ databases">
        <title>Complete genome of Cladobotryum mycophilum ATHUM6906.</title>
        <authorList>
            <person name="Christinaki A.C."/>
            <person name="Myridakis A.I."/>
            <person name="Kouvelis V.N."/>
        </authorList>
    </citation>
    <scope>NUCLEOTIDE SEQUENCE [LARGE SCALE GENOMIC DNA]</scope>
    <source>
        <strain evidence="2 3">ATHUM6906</strain>
    </source>
</reference>
<dbReference type="InterPro" id="IPR036047">
    <property type="entry name" value="F-box-like_dom_sf"/>
</dbReference>
<name>A0ABR0S8S9_9HYPO</name>
<feature type="domain" description="F-box" evidence="1">
    <location>
        <begin position="45"/>
        <end position="86"/>
    </location>
</feature>
<gene>
    <name evidence="2" type="ORF">PT974_10062</name>
</gene>
<keyword evidence="3" id="KW-1185">Reference proteome</keyword>
<evidence type="ECO:0000313" key="2">
    <source>
        <dbReference type="EMBL" id="KAK5988578.1"/>
    </source>
</evidence>
<protein>
    <recommendedName>
        <fullName evidence="1">F-box domain-containing protein</fullName>
    </recommendedName>
</protein>
<dbReference type="Pfam" id="PF12937">
    <property type="entry name" value="F-box-like"/>
    <property type="match status" value="1"/>
</dbReference>
<evidence type="ECO:0000259" key="1">
    <source>
        <dbReference type="Pfam" id="PF12937"/>
    </source>
</evidence>
<dbReference type="SUPFAM" id="SSF81383">
    <property type="entry name" value="F-box domain"/>
    <property type="match status" value="1"/>
</dbReference>
<accession>A0ABR0S8S9</accession>
<dbReference type="Gene3D" id="1.20.1280.50">
    <property type="match status" value="1"/>
</dbReference>
<dbReference type="InterPro" id="IPR001810">
    <property type="entry name" value="F-box_dom"/>
</dbReference>
<proteinExistence type="predicted"/>
<sequence>MAVIALVTSSDRRIFALPGQLADVERVYGSDYGPGEEYDFPMSMRLPTEIIQQIYHLLSPVDFNAARHSCRSWYMASVDRALLTRMLKQGGWWSSLLRILSPMNLARTPGVNQENVMSK</sequence>
<comment type="caution">
    <text evidence="2">The sequence shown here is derived from an EMBL/GenBank/DDBJ whole genome shotgun (WGS) entry which is preliminary data.</text>
</comment>
<evidence type="ECO:0000313" key="3">
    <source>
        <dbReference type="Proteomes" id="UP001338125"/>
    </source>
</evidence>
<dbReference type="Proteomes" id="UP001338125">
    <property type="component" value="Unassembled WGS sequence"/>
</dbReference>
<dbReference type="EMBL" id="JAVFKD010000015">
    <property type="protein sequence ID" value="KAK5988578.1"/>
    <property type="molecule type" value="Genomic_DNA"/>
</dbReference>
<organism evidence="2 3">
    <name type="scientific">Cladobotryum mycophilum</name>
    <dbReference type="NCBI Taxonomy" id="491253"/>
    <lineage>
        <taxon>Eukaryota</taxon>
        <taxon>Fungi</taxon>
        <taxon>Dikarya</taxon>
        <taxon>Ascomycota</taxon>
        <taxon>Pezizomycotina</taxon>
        <taxon>Sordariomycetes</taxon>
        <taxon>Hypocreomycetidae</taxon>
        <taxon>Hypocreales</taxon>
        <taxon>Hypocreaceae</taxon>
        <taxon>Cladobotryum</taxon>
    </lineage>
</organism>